<accession>A0A2I0TCU5</accession>
<dbReference type="AlphaFoldDB" id="A0A2I0TCU5"/>
<dbReference type="Proteomes" id="UP000233556">
    <property type="component" value="Unassembled WGS sequence"/>
</dbReference>
<name>A0A2I0TCU5_LIMLA</name>
<protein>
    <submittedName>
        <fullName evidence="1">Uncharacterized protein</fullName>
    </submittedName>
</protein>
<gene>
    <name evidence="1" type="ORF">llap_18086</name>
</gene>
<reference evidence="2" key="1">
    <citation type="submission" date="2017-11" db="EMBL/GenBank/DDBJ databases">
        <authorList>
            <person name="Lima N.C."/>
            <person name="Parody-Merino A.M."/>
            <person name="Battley P.F."/>
            <person name="Fidler A.E."/>
            <person name="Prosdocimi F."/>
        </authorList>
    </citation>
    <scope>NUCLEOTIDE SEQUENCE [LARGE SCALE GENOMIC DNA]</scope>
</reference>
<keyword evidence="2" id="KW-1185">Reference proteome</keyword>
<proteinExistence type="predicted"/>
<dbReference type="EMBL" id="KZ512529">
    <property type="protein sequence ID" value="PKU31610.1"/>
    <property type="molecule type" value="Genomic_DNA"/>
</dbReference>
<sequence>MPLPGCKAHQGIQKLPMPLLPLTSQLCQESHGDTGCGIDSLLSVAPLAKIFLGTATTDKNMSYNLCQDSGKFAIATYCPNKALTKKNVRRLWKPSVLAED</sequence>
<organism evidence="1 2">
    <name type="scientific">Limosa lapponica baueri</name>
    <dbReference type="NCBI Taxonomy" id="1758121"/>
    <lineage>
        <taxon>Eukaryota</taxon>
        <taxon>Metazoa</taxon>
        <taxon>Chordata</taxon>
        <taxon>Craniata</taxon>
        <taxon>Vertebrata</taxon>
        <taxon>Euteleostomi</taxon>
        <taxon>Archelosauria</taxon>
        <taxon>Archosauria</taxon>
        <taxon>Dinosauria</taxon>
        <taxon>Saurischia</taxon>
        <taxon>Theropoda</taxon>
        <taxon>Coelurosauria</taxon>
        <taxon>Aves</taxon>
        <taxon>Neognathae</taxon>
        <taxon>Neoaves</taxon>
        <taxon>Charadriiformes</taxon>
        <taxon>Scolopacidae</taxon>
        <taxon>Limosa</taxon>
    </lineage>
</organism>
<evidence type="ECO:0000313" key="2">
    <source>
        <dbReference type="Proteomes" id="UP000233556"/>
    </source>
</evidence>
<reference evidence="2" key="2">
    <citation type="submission" date="2017-12" db="EMBL/GenBank/DDBJ databases">
        <title>Genome sequence of the Bar-tailed Godwit (Limosa lapponica baueri).</title>
        <authorList>
            <person name="Lima N.C.B."/>
            <person name="Parody-Merino A.M."/>
            <person name="Battley P.F."/>
            <person name="Fidler A.E."/>
            <person name="Prosdocimi F."/>
        </authorList>
    </citation>
    <scope>NUCLEOTIDE SEQUENCE [LARGE SCALE GENOMIC DNA]</scope>
</reference>
<evidence type="ECO:0000313" key="1">
    <source>
        <dbReference type="EMBL" id="PKU31610.1"/>
    </source>
</evidence>